<dbReference type="PROSITE" id="PS50873">
    <property type="entry name" value="PEROXIDASE_4"/>
    <property type="match status" value="1"/>
</dbReference>
<dbReference type="InterPro" id="IPR019793">
    <property type="entry name" value="Peroxidases_heam-ligand_BS"/>
</dbReference>
<dbReference type="FunFam" id="1.10.520.10:FF:000011">
    <property type="entry name" value="L-ascorbate peroxidase"/>
    <property type="match status" value="1"/>
</dbReference>
<dbReference type="Gene3D" id="1.10.520.10">
    <property type="match status" value="1"/>
</dbReference>
<dbReference type="GO" id="GO:0046872">
    <property type="term" value="F:metal ion binding"/>
    <property type="evidence" value="ECO:0007669"/>
    <property type="project" value="UniProtKB-KW"/>
</dbReference>
<dbReference type="Pfam" id="PF00141">
    <property type="entry name" value="peroxidase"/>
    <property type="match status" value="1"/>
</dbReference>
<evidence type="ECO:0000256" key="8">
    <source>
        <dbReference type="ARBA" id="ARBA00022958"/>
    </source>
</evidence>
<organism evidence="13 14">
    <name type="scientific">Dendrobium chrysotoxum</name>
    <name type="common">Orchid</name>
    <dbReference type="NCBI Taxonomy" id="161865"/>
    <lineage>
        <taxon>Eukaryota</taxon>
        <taxon>Viridiplantae</taxon>
        <taxon>Streptophyta</taxon>
        <taxon>Embryophyta</taxon>
        <taxon>Tracheophyta</taxon>
        <taxon>Spermatophyta</taxon>
        <taxon>Magnoliopsida</taxon>
        <taxon>Liliopsida</taxon>
        <taxon>Asparagales</taxon>
        <taxon>Orchidaceae</taxon>
        <taxon>Epidendroideae</taxon>
        <taxon>Malaxideae</taxon>
        <taxon>Dendrobiinae</taxon>
        <taxon>Dendrobium</taxon>
    </lineage>
</organism>
<sequence>MRCGFSSREPFPSLEGLNRKNSRFRSLESSTMWMTLSLPLLTNQQHHPLQLLYSVSHAFSFPSSSTSSGFAARHNPSLTPHGPRLQLKNFYQHPSGSISSLHHMARCYENSDGSCYSTSSGRRMLLFMSSISFLFPPHALPETLHAAKLSTIQNSLRAVLSKAKAAGVLRMAFHDAGTYDTEDHSGGMNGSILYELDRPENVGLSKSLKILEKAKREVDEIYQASWADFIAVAGAEAVFLCGGPAIPVKVGRLDVRKPDPVGKLPQETLDAVGLKSCFQRKGFSTQELVALSGAHTLGSKGFGNPNVFDNAYYKILLEKPWSTSGSMSSMIGLPSDHALAEDDECLSWIKVYAGDQVKFFDDFSSAYVKLKKICFSLRNYRLELHILIVVYYYYKKTFCSALPICSSSILSSYLQFELSSAFLKKYLCCASNFV</sequence>
<dbReference type="PRINTS" id="PR00459">
    <property type="entry name" value="ASPEROXIDASE"/>
</dbReference>
<dbReference type="GO" id="GO:0020037">
    <property type="term" value="F:heme binding"/>
    <property type="evidence" value="ECO:0007669"/>
    <property type="project" value="InterPro"/>
</dbReference>
<evidence type="ECO:0000259" key="12">
    <source>
        <dbReference type="PROSITE" id="PS50873"/>
    </source>
</evidence>
<dbReference type="PROSITE" id="PS00436">
    <property type="entry name" value="PEROXIDASE_2"/>
    <property type="match status" value="1"/>
</dbReference>
<comment type="similarity">
    <text evidence="2">Belongs to the peroxidase family. Ascorbate peroxidase subfamily.</text>
</comment>
<dbReference type="InterPro" id="IPR002016">
    <property type="entry name" value="Haem_peroxidase"/>
</dbReference>
<dbReference type="PRINTS" id="PR00458">
    <property type="entry name" value="PEROXIDASE"/>
</dbReference>
<dbReference type="GO" id="GO:0042744">
    <property type="term" value="P:hydrogen peroxide catabolic process"/>
    <property type="evidence" value="ECO:0007669"/>
    <property type="project" value="TreeGrafter"/>
</dbReference>
<evidence type="ECO:0000256" key="6">
    <source>
        <dbReference type="ARBA" id="ARBA00022723"/>
    </source>
</evidence>
<dbReference type="FunFam" id="1.10.420.10:FF:000011">
    <property type="entry name" value="Adenylate/guanylate cyclase"/>
    <property type="match status" value="1"/>
</dbReference>
<reference evidence="13 14" key="1">
    <citation type="journal article" date="2021" name="Hortic Res">
        <title>Chromosome-scale assembly of the Dendrobium chrysotoxum genome enhances the understanding of orchid evolution.</title>
        <authorList>
            <person name="Zhang Y."/>
            <person name="Zhang G.Q."/>
            <person name="Zhang D."/>
            <person name="Liu X.D."/>
            <person name="Xu X.Y."/>
            <person name="Sun W.H."/>
            <person name="Yu X."/>
            <person name="Zhu X."/>
            <person name="Wang Z.W."/>
            <person name="Zhao X."/>
            <person name="Zhong W.Y."/>
            <person name="Chen H."/>
            <person name="Yin W.L."/>
            <person name="Huang T."/>
            <person name="Niu S.C."/>
            <person name="Liu Z.J."/>
        </authorList>
    </citation>
    <scope>NUCLEOTIDE SEQUENCE [LARGE SCALE GENOMIC DNA]</scope>
    <source>
        <strain evidence="13">Lindl</strain>
    </source>
</reference>
<gene>
    <name evidence="13" type="ORF">IEQ34_020696</name>
</gene>
<keyword evidence="8" id="KW-0630">Potassium</keyword>
<evidence type="ECO:0000256" key="9">
    <source>
        <dbReference type="ARBA" id="ARBA00023002"/>
    </source>
</evidence>
<dbReference type="AlphaFoldDB" id="A0AAV7G326"/>
<keyword evidence="7" id="KW-0106">Calcium</keyword>
<evidence type="ECO:0000256" key="5">
    <source>
        <dbReference type="ARBA" id="ARBA00022617"/>
    </source>
</evidence>
<dbReference type="InterPro" id="IPR010255">
    <property type="entry name" value="Haem_peroxidase_sf"/>
</dbReference>
<dbReference type="PANTHER" id="PTHR31356:SF8">
    <property type="entry name" value="L-ASCORBATE PEROXIDASE 6-RELATED"/>
    <property type="match status" value="1"/>
</dbReference>
<keyword evidence="10" id="KW-0408">Iron</keyword>
<keyword evidence="14" id="KW-1185">Reference proteome</keyword>
<protein>
    <recommendedName>
        <fullName evidence="3">L-ascorbate peroxidase</fullName>
        <ecNumber evidence="3">1.11.1.11</ecNumber>
    </recommendedName>
</protein>
<evidence type="ECO:0000256" key="2">
    <source>
        <dbReference type="ARBA" id="ARBA00006873"/>
    </source>
</evidence>
<dbReference type="InterPro" id="IPR044831">
    <property type="entry name" value="Ccp1-like"/>
</dbReference>
<dbReference type="PROSITE" id="PS00435">
    <property type="entry name" value="PEROXIDASE_1"/>
    <property type="match status" value="1"/>
</dbReference>
<accession>A0AAV7G326</accession>
<evidence type="ECO:0000313" key="13">
    <source>
        <dbReference type="EMBL" id="KAH0450004.1"/>
    </source>
</evidence>
<evidence type="ECO:0000256" key="3">
    <source>
        <dbReference type="ARBA" id="ARBA00012940"/>
    </source>
</evidence>
<dbReference type="SUPFAM" id="SSF48113">
    <property type="entry name" value="Heme-dependent peroxidases"/>
    <property type="match status" value="1"/>
</dbReference>
<keyword evidence="5" id="KW-0349">Heme</keyword>
<comment type="catalytic activity">
    <reaction evidence="11">
        <text>L-ascorbate + H2O2 = L-dehydroascorbate + 2 H2O</text>
        <dbReference type="Rhea" id="RHEA:22996"/>
        <dbReference type="ChEBI" id="CHEBI:15377"/>
        <dbReference type="ChEBI" id="CHEBI:16240"/>
        <dbReference type="ChEBI" id="CHEBI:38290"/>
        <dbReference type="ChEBI" id="CHEBI:58539"/>
        <dbReference type="EC" id="1.11.1.11"/>
    </reaction>
</comment>
<dbReference type="PANTHER" id="PTHR31356">
    <property type="entry name" value="THYLAKOID LUMENAL 29 KDA PROTEIN, CHLOROPLASTIC-RELATED"/>
    <property type="match status" value="1"/>
</dbReference>
<keyword evidence="4" id="KW-0575">Peroxidase</keyword>
<keyword evidence="6" id="KW-0479">Metal-binding</keyword>
<evidence type="ECO:0000313" key="14">
    <source>
        <dbReference type="Proteomes" id="UP000775213"/>
    </source>
</evidence>
<evidence type="ECO:0000256" key="1">
    <source>
        <dbReference type="ARBA" id="ARBA00001970"/>
    </source>
</evidence>
<dbReference type="Gene3D" id="1.10.420.10">
    <property type="entry name" value="Peroxidase, domain 2"/>
    <property type="match status" value="1"/>
</dbReference>
<feature type="domain" description="Plant heme peroxidase family profile" evidence="12">
    <location>
        <begin position="165"/>
        <end position="373"/>
    </location>
</feature>
<dbReference type="EMBL" id="JAGFBR010000018">
    <property type="protein sequence ID" value="KAH0450004.1"/>
    <property type="molecule type" value="Genomic_DNA"/>
</dbReference>
<dbReference type="GO" id="GO:0016688">
    <property type="term" value="F:L-ascorbate peroxidase activity"/>
    <property type="evidence" value="ECO:0007669"/>
    <property type="project" value="UniProtKB-EC"/>
</dbReference>
<dbReference type="GO" id="GO:0000302">
    <property type="term" value="P:response to reactive oxygen species"/>
    <property type="evidence" value="ECO:0007669"/>
    <property type="project" value="TreeGrafter"/>
</dbReference>
<comment type="caution">
    <text evidence="13">The sequence shown here is derived from an EMBL/GenBank/DDBJ whole genome shotgun (WGS) entry which is preliminary data.</text>
</comment>
<name>A0AAV7G326_DENCH</name>
<evidence type="ECO:0000256" key="10">
    <source>
        <dbReference type="ARBA" id="ARBA00023004"/>
    </source>
</evidence>
<dbReference type="EC" id="1.11.1.11" evidence="3"/>
<dbReference type="Proteomes" id="UP000775213">
    <property type="component" value="Unassembled WGS sequence"/>
</dbReference>
<dbReference type="InterPro" id="IPR019794">
    <property type="entry name" value="Peroxidases_AS"/>
</dbReference>
<keyword evidence="9" id="KW-0560">Oxidoreductase</keyword>
<evidence type="ECO:0000256" key="7">
    <source>
        <dbReference type="ARBA" id="ARBA00022837"/>
    </source>
</evidence>
<comment type="cofactor">
    <cofactor evidence="1">
        <name>heme b</name>
        <dbReference type="ChEBI" id="CHEBI:60344"/>
    </cofactor>
</comment>
<evidence type="ECO:0000256" key="4">
    <source>
        <dbReference type="ARBA" id="ARBA00022559"/>
    </source>
</evidence>
<proteinExistence type="inferred from homology"/>
<evidence type="ECO:0000256" key="11">
    <source>
        <dbReference type="ARBA" id="ARBA00047994"/>
    </source>
</evidence>
<dbReference type="InterPro" id="IPR002207">
    <property type="entry name" value="Peroxidase_I"/>
</dbReference>
<dbReference type="GO" id="GO:0034599">
    <property type="term" value="P:cellular response to oxidative stress"/>
    <property type="evidence" value="ECO:0007669"/>
    <property type="project" value="InterPro"/>
</dbReference>